<dbReference type="SMART" id="SM00427">
    <property type="entry name" value="H2B"/>
    <property type="match status" value="1"/>
</dbReference>
<accession>A0ABQ8J109</accession>
<evidence type="ECO:0000259" key="2">
    <source>
        <dbReference type="Pfam" id="PF00125"/>
    </source>
</evidence>
<dbReference type="Pfam" id="PF00125">
    <property type="entry name" value="Histone"/>
    <property type="match status" value="1"/>
</dbReference>
<dbReference type="PANTHER" id="PTHR23428">
    <property type="entry name" value="HISTONE H2B"/>
    <property type="match status" value="1"/>
</dbReference>
<reference evidence="3 4" key="1">
    <citation type="journal article" date="2018" name="J. Allergy Clin. Immunol.">
        <title>High-quality assembly of Dermatophagoides pteronyssinus genome and transcriptome reveals a wide range of novel allergens.</title>
        <authorList>
            <person name="Liu X.Y."/>
            <person name="Yang K.Y."/>
            <person name="Wang M.Q."/>
            <person name="Kwok J.S."/>
            <person name="Zeng X."/>
            <person name="Yang Z."/>
            <person name="Xiao X.J."/>
            <person name="Lau C.P."/>
            <person name="Li Y."/>
            <person name="Huang Z.M."/>
            <person name="Ba J.G."/>
            <person name="Yim A.K."/>
            <person name="Ouyang C.Y."/>
            <person name="Ngai S.M."/>
            <person name="Chan T.F."/>
            <person name="Leung E.L."/>
            <person name="Liu L."/>
            <person name="Liu Z.G."/>
            <person name="Tsui S.K."/>
        </authorList>
    </citation>
    <scope>NUCLEOTIDE SEQUENCE [LARGE SCALE GENOMIC DNA]</scope>
    <source>
        <strain evidence="3">Derp</strain>
    </source>
</reference>
<keyword evidence="4" id="KW-1185">Reference proteome</keyword>
<proteinExistence type="inferred from homology"/>
<dbReference type="InterPro" id="IPR007125">
    <property type="entry name" value="H2A/H2B/H3"/>
</dbReference>
<comment type="caution">
    <text evidence="3">The sequence shown here is derived from an EMBL/GenBank/DDBJ whole genome shotgun (WGS) entry which is preliminary data.</text>
</comment>
<evidence type="ECO:0000256" key="1">
    <source>
        <dbReference type="ARBA" id="ARBA00006846"/>
    </source>
</evidence>
<dbReference type="InterPro" id="IPR009072">
    <property type="entry name" value="Histone-fold"/>
</dbReference>
<dbReference type="PRINTS" id="PR00621">
    <property type="entry name" value="HISTONEH2B"/>
</dbReference>
<gene>
    <name evidence="3" type="ORF">DERP_000706</name>
</gene>
<evidence type="ECO:0000313" key="3">
    <source>
        <dbReference type="EMBL" id="KAH9416207.1"/>
    </source>
</evidence>
<dbReference type="Gene3D" id="1.10.20.10">
    <property type="entry name" value="Histone, subunit A"/>
    <property type="match status" value="1"/>
</dbReference>
<dbReference type="EMBL" id="NJHN03000095">
    <property type="protein sequence ID" value="KAH9416207.1"/>
    <property type="molecule type" value="Genomic_DNA"/>
</dbReference>
<evidence type="ECO:0000313" key="4">
    <source>
        <dbReference type="Proteomes" id="UP000887458"/>
    </source>
</evidence>
<protein>
    <recommendedName>
        <fullName evidence="2">Core Histone H2A/H2B/H3 domain-containing protein</fullName>
    </recommendedName>
</protein>
<dbReference type="SUPFAM" id="SSF47113">
    <property type="entry name" value="Histone-fold"/>
    <property type="match status" value="1"/>
</dbReference>
<reference evidence="3 4" key="2">
    <citation type="journal article" date="2022" name="Mol. Biol. Evol.">
        <title>Comparative Genomics Reveals Insights into the Divergent Evolution of Astigmatic Mites and Household Pest Adaptations.</title>
        <authorList>
            <person name="Xiong Q."/>
            <person name="Wan A.T."/>
            <person name="Liu X."/>
            <person name="Fung C.S."/>
            <person name="Xiao X."/>
            <person name="Malainual N."/>
            <person name="Hou J."/>
            <person name="Wang L."/>
            <person name="Wang M."/>
            <person name="Yang K.Y."/>
            <person name="Cui Y."/>
            <person name="Leung E.L."/>
            <person name="Nong W."/>
            <person name="Shin S.K."/>
            <person name="Au S.W."/>
            <person name="Jeong K.Y."/>
            <person name="Chew F.T."/>
            <person name="Hui J.H."/>
            <person name="Leung T.F."/>
            <person name="Tungtrongchitr A."/>
            <person name="Zhong N."/>
            <person name="Liu Z."/>
            <person name="Tsui S.K."/>
        </authorList>
    </citation>
    <scope>NUCLEOTIDE SEQUENCE [LARGE SCALE GENOMIC DNA]</scope>
    <source>
        <strain evidence="3">Derp</strain>
    </source>
</reference>
<organism evidence="3 4">
    <name type="scientific">Dermatophagoides pteronyssinus</name>
    <name type="common">European house dust mite</name>
    <dbReference type="NCBI Taxonomy" id="6956"/>
    <lineage>
        <taxon>Eukaryota</taxon>
        <taxon>Metazoa</taxon>
        <taxon>Ecdysozoa</taxon>
        <taxon>Arthropoda</taxon>
        <taxon>Chelicerata</taxon>
        <taxon>Arachnida</taxon>
        <taxon>Acari</taxon>
        <taxon>Acariformes</taxon>
        <taxon>Sarcoptiformes</taxon>
        <taxon>Astigmata</taxon>
        <taxon>Psoroptidia</taxon>
        <taxon>Analgoidea</taxon>
        <taxon>Pyroglyphidae</taxon>
        <taxon>Dermatophagoidinae</taxon>
        <taxon>Dermatophagoides</taxon>
    </lineage>
</organism>
<name>A0ABQ8J109_DERPT</name>
<feature type="domain" description="Core Histone H2A/H2B/H3" evidence="2">
    <location>
        <begin position="150"/>
        <end position="186"/>
    </location>
</feature>
<dbReference type="InterPro" id="IPR000558">
    <property type="entry name" value="Histone_H2B"/>
</dbReference>
<sequence>MSKQASNGRLRRLMQKLYGWTFSENSIASNFFIISYQDLIGKVETFVESYGSYNIDDLQFRAIQAKVKTLLNSSDISSEDKDSLESYYNRANCLLSNLPKLKHRRKFDKHQPVIQSLLAMKSGEINTVRCCEQIFKSYSSIPRPSGGGCTSISSKAMSIMNSFVNDIFERIAAESSRLSHYNKRTTERSSNGCTTFIT</sequence>
<dbReference type="Proteomes" id="UP000887458">
    <property type="component" value="Unassembled WGS sequence"/>
</dbReference>
<comment type="similarity">
    <text evidence="1">Belongs to the histone H2B family.</text>
</comment>